<gene>
    <name evidence="2" type="ORF">A5779_23880</name>
</gene>
<name>A0A1A0W584_MYCPR</name>
<dbReference type="AlphaFoldDB" id="A0A1A0W584"/>
<accession>A0A1A0W584</accession>
<evidence type="ECO:0000313" key="3">
    <source>
        <dbReference type="Proteomes" id="UP000094008"/>
    </source>
</evidence>
<feature type="compositionally biased region" description="Polar residues" evidence="1">
    <location>
        <begin position="182"/>
        <end position="193"/>
    </location>
</feature>
<reference evidence="3" key="1">
    <citation type="submission" date="2016-06" db="EMBL/GenBank/DDBJ databases">
        <authorList>
            <person name="Sutton G."/>
            <person name="Brinkac L."/>
            <person name="Sanka R."/>
            <person name="Adams M."/>
            <person name="Lau E."/>
            <person name="Mehaffy C."/>
            <person name="Tameris M."/>
            <person name="Hatherill M."/>
            <person name="Hanekom W."/>
            <person name="Mahomed H."/>
            <person name="Mcshane H."/>
        </authorList>
    </citation>
    <scope>NUCLEOTIDE SEQUENCE [LARGE SCALE GENOMIC DNA]</scope>
    <source>
        <strain evidence="3">852002-10433_SCH5171157</strain>
    </source>
</reference>
<dbReference type="RefSeq" id="WP_064881806.1">
    <property type="nucleotide sequence ID" value="NZ_LZIB01000061.1"/>
</dbReference>
<feature type="region of interest" description="Disordered" evidence="1">
    <location>
        <begin position="167"/>
        <end position="207"/>
    </location>
</feature>
<evidence type="ECO:0000313" key="2">
    <source>
        <dbReference type="EMBL" id="OBB91222.1"/>
    </source>
</evidence>
<comment type="caution">
    <text evidence="2">The sequence shown here is derived from an EMBL/GenBank/DDBJ whole genome shotgun (WGS) entry which is preliminary data.</text>
</comment>
<organism evidence="2 3">
    <name type="scientific">Mycolicibacterium peregrinum</name>
    <name type="common">Mycobacterium peregrinum</name>
    <dbReference type="NCBI Taxonomy" id="43304"/>
    <lineage>
        <taxon>Bacteria</taxon>
        <taxon>Bacillati</taxon>
        <taxon>Actinomycetota</taxon>
        <taxon>Actinomycetes</taxon>
        <taxon>Mycobacteriales</taxon>
        <taxon>Mycobacteriaceae</taxon>
        <taxon>Mycolicibacterium</taxon>
    </lineage>
</organism>
<protein>
    <submittedName>
        <fullName evidence="2">Uncharacterized protein</fullName>
    </submittedName>
</protein>
<proteinExistence type="predicted"/>
<sequence>MTTHSQSVGQLFKLRRSADATDGPAKGNEVSVAKITVIGAIATALIGAVPTVYNMMKDEPGTVAIPTTQTQSNDRVFVDDPMVLSDSGKTLTISGTADPFVETVGLTVRQRDTKAPVFTGTTNVTDGTWNLVATSDQAIPQPLEVKAYYKERPVAVAGITKASYIFRLDPPTPPSPQPGQQNGCPTPSANSCFSGPGWSAPSIYESE</sequence>
<evidence type="ECO:0000256" key="1">
    <source>
        <dbReference type="SAM" id="MobiDB-lite"/>
    </source>
</evidence>
<dbReference type="OrthoDB" id="4721577at2"/>
<dbReference type="Proteomes" id="UP000094008">
    <property type="component" value="Unassembled WGS sequence"/>
</dbReference>
<dbReference type="EMBL" id="LZSY01000086">
    <property type="protein sequence ID" value="OBB91222.1"/>
    <property type="molecule type" value="Genomic_DNA"/>
</dbReference>